<accession>A0AAW1G5E6</accession>
<evidence type="ECO:0000313" key="3">
    <source>
        <dbReference type="EMBL" id="KAK9542076.1"/>
    </source>
</evidence>
<evidence type="ECO:0000256" key="2">
    <source>
        <dbReference type="SAM" id="SignalP"/>
    </source>
</evidence>
<comment type="similarity">
    <text evidence="1">Belongs to the HEBP family.</text>
</comment>
<dbReference type="Gene3D" id="3.20.80.10">
    <property type="entry name" value="Regulatory factor, effector binding domain"/>
    <property type="match status" value="1"/>
</dbReference>
<protein>
    <recommendedName>
        <fullName evidence="5">Heme-binding protein 2</fullName>
    </recommendedName>
</protein>
<dbReference type="AlphaFoldDB" id="A0AAW1G5E6"/>
<gene>
    <name evidence="3" type="ORF">VZT92_002071</name>
</gene>
<dbReference type="PANTHER" id="PTHR11220">
    <property type="entry name" value="HEME-BINDING PROTEIN-RELATED"/>
    <property type="match status" value="1"/>
</dbReference>
<dbReference type="GO" id="GO:0020037">
    <property type="term" value="F:heme binding"/>
    <property type="evidence" value="ECO:0007669"/>
    <property type="project" value="TreeGrafter"/>
</dbReference>
<dbReference type="InterPro" id="IPR006917">
    <property type="entry name" value="SOUL_heme-bd"/>
</dbReference>
<sequence length="184" mass="20369">MELPLLVLVLVSTCGGQDWTTPTFCRGQCPQFTVVETHQDFEERLYVPAEWITTKMGGSGVADLLAARSRLAKAATDADSWPVLITVTNGSDLSLSWFVPPGTMESKITDPSVTLQSRPEVTVYVRIYGGNPSIKSGEENAKILYDDLKKAEKTGADADTYTWAGYDNYISFTHHNEIWIEKSQ</sequence>
<name>A0AAW1G5E6_ZOAVI</name>
<comment type="caution">
    <text evidence="3">The sequence shown here is derived from an EMBL/GenBank/DDBJ whole genome shotgun (WGS) entry which is preliminary data.</text>
</comment>
<dbReference type="InterPro" id="IPR011256">
    <property type="entry name" value="Reg_factor_effector_dom_sf"/>
</dbReference>
<feature type="chain" id="PRO_5043889575" description="Heme-binding protein 2" evidence="2">
    <location>
        <begin position="17"/>
        <end position="184"/>
    </location>
</feature>
<dbReference type="Proteomes" id="UP001488805">
    <property type="component" value="Unassembled WGS sequence"/>
</dbReference>
<dbReference type="PANTHER" id="PTHR11220:SF69">
    <property type="entry name" value="HEME-BINDING PROTEIN 2"/>
    <property type="match status" value="1"/>
</dbReference>
<reference evidence="3 4" key="1">
    <citation type="journal article" date="2024" name="Genome Biol. Evol.">
        <title>Chromosome-level genome assembly of the viviparous eelpout Zoarces viviparus.</title>
        <authorList>
            <person name="Fuhrmann N."/>
            <person name="Brasseur M.V."/>
            <person name="Bakowski C.E."/>
            <person name="Podsiadlowski L."/>
            <person name="Prost S."/>
            <person name="Krehenwinkel H."/>
            <person name="Mayer C."/>
        </authorList>
    </citation>
    <scope>NUCLEOTIDE SEQUENCE [LARGE SCALE GENOMIC DNA]</scope>
    <source>
        <strain evidence="3">NO-MEL_2022_Ind0_liver</strain>
    </source>
</reference>
<feature type="signal peptide" evidence="2">
    <location>
        <begin position="1"/>
        <end position="16"/>
    </location>
</feature>
<keyword evidence="2" id="KW-0732">Signal</keyword>
<evidence type="ECO:0008006" key="5">
    <source>
        <dbReference type="Google" id="ProtNLM"/>
    </source>
</evidence>
<organism evidence="3 4">
    <name type="scientific">Zoarces viviparus</name>
    <name type="common">Viviparous eelpout</name>
    <name type="synonym">Blennius viviparus</name>
    <dbReference type="NCBI Taxonomy" id="48416"/>
    <lineage>
        <taxon>Eukaryota</taxon>
        <taxon>Metazoa</taxon>
        <taxon>Chordata</taxon>
        <taxon>Craniata</taxon>
        <taxon>Vertebrata</taxon>
        <taxon>Euteleostomi</taxon>
        <taxon>Actinopterygii</taxon>
        <taxon>Neopterygii</taxon>
        <taxon>Teleostei</taxon>
        <taxon>Neoteleostei</taxon>
        <taxon>Acanthomorphata</taxon>
        <taxon>Eupercaria</taxon>
        <taxon>Perciformes</taxon>
        <taxon>Cottioidei</taxon>
        <taxon>Zoarcales</taxon>
        <taxon>Zoarcidae</taxon>
        <taxon>Zoarcinae</taxon>
        <taxon>Zoarces</taxon>
    </lineage>
</organism>
<dbReference type="Pfam" id="PF04832">
    <property type="entry name" value="SOUL"/>
    <property type="match status" value="1"/>
</dbReference>
<proteinExistence type="inferred from homology"/>
<dbReference type="EMBL" id="JBCEZU010000002">
    <property type="protein sequence ID" value="KAK9542076.1"/>
    <property type="molecule type" value="Genomic_DNA"/>
</dbReference>
<dbReference type="GO" id="GO:0005737">
    <property type="term" value="C:cytoplasm"/>
    <property type="evidence" value="ECO:0007669"/>
    <property type="project" value="TreeGrafter"/>
</dbReference>
<evidence type="ECO:0000313" key="4">
    <source>
        <dbReference type="Proteomes" id="UP001488805"/>
    </source>
</evidence>
<keyword evidence="4" id="KW-1185">Reference proteome</keyword>
<evidence type="ECO:0000256" key="1">
    <source>
        <dbReference type="ARBA" id="ARBA00009817"/>
    </source>
</evidence>
<dbReference type="SUPFAM" id="SSF55136">
    <property type="entry name" value="Probable bacterial effector-binding domain"/>
    <property type="match status" value="1"/>
</dbReference>